<reference evidence="2 3" key="1">
    <citation type="submission" date="2018-01" db="EMBL/GenBank/DDBJ databases">
        <title>Complete genome sequence of Streptomyces lunaelactis MM109T, a Ferroverdin A producer isolated from cave moonmilk deposits.</title>
        <authorList>
            <person name="Naome A."/>
            <person name="Martinet L."/>
            <person name="Maciejewska M."/>
            <person name="Anderssen S."/>
            <person name="Adam D."/>
            <person name="Tenconi E."/>
            <person name="Deflandre B."/>
            <person name="Arguelles-Arias A."/>
            <person name="Calusinska M."/>
            <person name="Copieters W."/>
            <person name="Karim L."/>
            <person name="Hanikenne M."/>
            <person name="Baurain D."/>
            <person name="van Wezel G."/>
            <person name="Smargiasso N."/>
            <person name="de Pauw E."/>
            <person name="Delfosse P."/>
            <person name="Rigali S."/>
        </authorList>
    </citation>
    <scope>NUCLEOTIDE SEQUENCE [LARGE SCALE GENOMIC DNA]</scope>
    <source>
        <strain evidence="2 3">MM109</strain>
    </source>
</reference>
<dbReference type="KEGG" id="slk:SLUN_10985"/>
<dbReference type="GeneID" id="55655784"/>
<dbReference type="InterPro" id="IPR007278">
    <property type="entry name" value="DUF397"/>
</dbReference>
<dbReference type="EMBL" id="CP026304">
    <property type="protein sequence ID" value="AVZ72639.1"/>
    <property type="molecule type" value="Genomic_DNA"/>
</dbReference>
<dbReference type="Proteomes" id="UP000244201">
    <property type="component" value="Chromosome"/>
</dbReference>
<dbReference type="Pfam" id="PF04149">
    <property type="entry name" value="DUF397"/>
    <property type="match status" value="1"/>
</dbReference>
<evidence type="ECO:0000259" key="1">
    <source>
        <dbReference type="Pfam" id="PF04149"/>
    </source>
</evidence>
<sequence length="71" mass="7523">MSDGIDPTAMEWVRSSYSGPDGGQCVEWSPAYAKAHQVVPVRDSKNPTGPVLMLSPEGWAGLVEFATTADA</sequence>
<accession>A0A2R4T0J3</accession>
<dbReference type="RefSeq" id="WP_108148321.1">
    <property type="nucleotide sequence ID" value="NZ_CP026304.1"/>
</dbReference>
<keyword evidence="3" id="KW-1185">Reference proteome</keyword>
<organism evidence="2 3">
    <name type="scientific">Streptomyces lunaelactis</name>
    <dbReference type="NCBI Taxonomy" id="1535768"/>
    <lineage>
        <taxon>Bacteria</taxon>
        <taxon>Bacillati</taxon>
        <taxon>Actinomycetota</taxon>
        <taxon>Actinomycetes</taxon>
        <taxon>Kitasatosporales</taxon>
        <taxon>Streptomycetaceae</taxon>
        <taxon>Streptomyces</taxon>
    </lineage>
</organism>
<protein>
    <submittedName>
        <fullName evidence="2">DUF397 domain-containing protein</fullName>
    </submittedName>
</protein>
<dbReference type="AlphaFoldDB" id="A0A2R4T0J3"/>
<evidence type="ECO:0000313" key="2">
    <source>
        <dbReference type="EMBL" id="AVZ72639.1"/>
    </source>
</evidence>
<name>A0A2R4T0J3_9ACTN</name>
<proteinExistence type="predicted"/>
<feature type="domain" description="DUF397" evidence="1">
    <location>
        <begin position="11"/>
        <end position="65"/>
    </location>
</feature>
<gene>
    <name evidence="2" type="ORF">SLUN_10985</name>
</gene>
<evidence type="ECO:0000313" key="3">
    <source>
        <dbReference type="Proteomes" id="UP000244201"/>
    </source>
</evidence>
<dbReference type="OrthoDB" id="4570646at2"/>